<dbReference type="InterPro" id="IPR050109">
    <property type="entry name" value="HTH-type_TetR-like_transc_reg"/>
</dbReference>
<name>A0ABU3GCZ7_9MICO</name>
<keyword evidence="8" id="KW-1185">Reference proteome</keyword>
<evidence type="ECO:0000256" key="2">
    <source>
        <dbReference type="ARBA" id="ARBA00023015"/>
    </source>
</evidence>
<dbReference type="PANTHER" id="PTHR30055:SF234">
    <property type="entry name" value="HTH-TYPE TRANSCRIPTIONAL REGULATOR BETI"/>
    <property type="match status" value="1"/>
</dbReference>
<reference evidence="7 8" key="1">
    <citation type="submission" date="2023-08" db="EMBL/GenBank/DDBJ databases">
        <title>Microbacterium aquilitoris sp. nov. and Microbacterium gwkjibeachense sp. nov., isolated from beach.</title>
        <authorList>
            <person name="Lee S.D."/>
            <person name="Yang H."/>
            <person name="Kim I."/>
        </authorList>
    </citation>
    <scope>NUCLEOTIDE SEQUENCE [LARGE SCALE GENOMIC DNA]</scope>
    <source>
        <strain evidence="7 8">KSW4-11</strain>
    </source>
</reference>
<feature type="domain" description="HTH tetR-type" evidence="6">
    <location>
        <begin position="14"/>
        <end position="74"/>
    </location>
</feature>
<dbReference type="PRINTS" id="PR00455">
    <property type="entry name" value="HTHTETR"/>
</dbReference>
<evidence type="ECO:0000256" key="3">
    <source>
        <dbReference type="ARBA" id="ARBA00023125"/>
    </source>
</evidence>
<dbReference type="SUPFAM" id="SSF46689">
    <property type="entry name" value="Homeodomain-like"/>
    <property type="match status" value="1"/>
</dbReference>
<comment type="caution">
    <text evidence="7">The sequence shown here is derived from an EMBL/GenBank/DDBJ whole genome shotgun (WGS) entry which is preliminary data.</text>
</comment>
<dbReference type="InterPro" id="IPR009057">
    <property type="entry name" value="Homeodomain-like_sf"/>
</dbReference>
<evidence type="ECO:0000256" key="1">
    <source>
        <dbReference type="ARBA" id="ARBA00022491"/>
    </source>
</evidence>
<dbReference type="InterPro" id="IPR036271">
    <property type="entry name" value="Tet_transcr_reg_TetR-rel_C_sf"/>
</dbReference>
<keyword evidence="4" id="KW-0804">Transcription</keyword>
<dbReference type="EMBL" id="JAUZVV010000002">
    <property type="protein sequence ID" value="MDT3317680.1"/>
    <property type="molecule type" value="Genomic_DNA"/>
</dbReference>
<evidence type="ECO:0000313" key="8">
    <source>
        <dbReference type="Proteomes" id="UP001251849"/>
    </source>
</evidence>
<dbReference type="Pfam" id="PF13977">
    <property type="entry name" value="TetR_C_6"/>
    <property type="match status" value="1"/>
</dbReference>
<keyword evidence="3 5" id="KW-0238">DNA-binding</keyword>
<dbReference type="PANTHER" id="PTHR30055">
    <property type="entry name" value="HTH-TYPE TRANSCRIPTIONAL REGULATOR RUTR"/>
    <property type="match status" value="1"/>
</dbReference>
<organism evidence="7 8">
    <name type="scientific">Microbacterium gawkjiense</name>
    <dbReference type="NCBI Taxonomy" id="3067309"/>
    <lineage>
        <taxon>Bacteria</taxon>
        <taxon>Bacillati</taxon>
        <taxon>Actinomycetota</taxon>
        <taxon>Actinomycetes</taxon>
        <taxon>Micrococcales</taxon>
        <taxon>Microbacteriaceae</taxon>
        <taxon>Microbacterium</taxon>
    </lineage>
</organism>
<evidence type="ECO:0000256" key="5">
    <source>
        <dbReference type="PROSITE-ProRule" id="PRU00335"/>
    </source>
</evidence>
<gene>
    <name evidence="7" type="ORF">Q9S71_12705</name>
</gene>
<evidence type="ECO:0000259" key="6">
    <source>
        <dbReference type="PROSITE" id="PS50977"/>
    </source>
</evidence>
<dbReference type="Gene3D" id="1.10.357.10">
    <property type="entry name" value="Tetracycline Repressor, domain 2"/>
    <property type="match status" value="1"/>
</dbReference>
<protein>
    <submittedName>
        <fullName evidence="7">TetR/AcrR family transcriptional regulator</fullName>
    </submittedName>
</protein>
<accession>A0ABU3GCZ7</accession>
<dbReference type="Pfam" id="PF00440">
    <property type="entry name" value="TetR_N"/>
    <property type="match status" value="1"/>
</dbReference>
<dbReference type="Proteomes" id="UP001251849">
    <property type="component" value="Unassembled WGS sequence"/>
</dbReference>
<keyword evidence="2" id="KW-0805">Transcription regulation</keyword>
<evidence type="ECO:0000256" key="4">
    <source>
        <dbReference type="ARBA" id="ARBA00023163"/>
    </source>
</evidence>
<dbReference type="InterPro" id="IPR001647">
    <property type="entry name" value="HTH_TetR"/>
</dbReference>
<dbReference type="PROSITE" id="PS50977">
    <property type="entry name" value="HTH_TETR_2"/>
    <property type="match status" value="1"/>
</dbReference>
<dbReference type="InterPro" id="IPR039538">
    <property type="entry name" value="BetI_C"/>
</dbReference>
<dbReference type="RefSeq" id="WP_311862699.1">
    <property type="nucleotide sequence ID" value="NZ_JAUZVV010000002.1"/>
</dbReference>
<feature type="DNA-binding region" description="H-T-H motif" evidence="5">
    <location>
        <begin position="37"/>
        <end position="56"/>
    </location>
</feature>
<keyword evidence="1" id="KW-0678">Repressor</keyword>
<sequence>MASVTKRGPYAKTAARQREILDAAGEVFATHGYRAGSLKEIADRVGIDSSTILHHFANKSVLLQKVLEDRDTRSLGDAAPDAAAGAADIPAAFLRLARANERIPGIVVLYTLLAAESATPEHPSNEYFFLRYARVRAEFTAAFREMADAGLLRPGVEPEFAALSTLALWDGLQVQWMHDSDAIDIVGTLRGQLELLTTVELDEEETG</sequence>
<proteinExistence type="predicted"/>
<evidence type="ECO:0000313" key="7">
    <source>
        <dbReference type="EMBL" id="MDT3317680.1"/>
    </source>
</evidence>
<dbReference type="SUPFAM" id="SSF48498">
    <property type="entry name" value="Tetracyclin repressor-like, C-terminal domain"/>
    <property type="match status" value="1"/>
</dbReference>